<evidence type="ECO:0000313" key="3">
    <source>
        <dbReference type="Proteomes" id="UP000837857"/>
    </source>
</evidence>
<feature type="region of interest" description="Disordered" evidence="1">
    <location>
        <begin position="1"/>
        <end position="22"/>
    </location>
</feature>
<accession>A0ABN8IZJ4</accession>
<keyword evidence="3" id="KW-1185">Reference proteome</keyword>
<feature type="region of interest" description="Disordered" evidence="1">
    <location>
        <begin position="58"/>
        <end position="79"/>
    </location>
</feature>
<proteinExistence type="predicted"/>
<evidence type="ECO:0000256" key="1">
    <source>
        <dbReference type="SAM" id="MobiDB-lite"/>
    </source>
</evidence>
<organism evidence="2 3">
    <name type="scientific">Iphiclides podalirius</name>
    <name type="common">scarce swallowtail</name>
    <dbReference type="NCBI Taxonomy" id="110791"/>
    <lineage>
        <taxon>Eukaryota</taxon>
        <taxon>Metazoa</taxon>
        <taxon>Ecdysozoa</taxon>
        <taxon>Arthropoda</taxon>
        <taxon>Hexapoda</taxon>
        <taxon>Insecta</taxon>
        <taxon>Pterygota</taxon>
        <taxon>Neoptera</taxon>
        <taxon>Endopterygota</taxon>
        <taxon>Lepidoptera</taxon>
        <taxon>Glossata</taxon>
        <taxon>Ditrysia</taxon>
        <taxon>Papilionoidea</taxon>
        <taxon>Papilionidae</taxon>
        <taxon>Papilioninae</taxon>
        <taxon>Iphiclides</taxon>
    </lineage>
</organism>
<name>A0ABN8IZJ4_9NEOP</name>
<feature type="compositionally biased region" description="Basic and acidic residues" evidence="1">
    <location>
        <begin position="9"/>
        <end position="19"/>
    </location>
</feature>
<dbReference type="Proteomes" id="UP000837857">
    <property type="component" value="Chromosome 6"/>
</dbReference>
<reference evidence="2" key="1">
    <citation type="submission" date="2022-03" db="EMBL/GenBank/DDBJ databases">
        <authorList>
            <person name="Martin H S."/>
        </authorList>
    </citation>
    <scope>NUCLEOTIDE SEQUENCE</scope>
</reference>
<protein>
    <submittedName>
        <fullName evidence="2">Uncharacterized protein</fullName>
    </submittedName>
</protein>
<evidence type="ECO:0000313" key="2">
    <source>
        <dbReference type="EMBL" id="CAH2072010.1"/>
    </source>
</evidence>
<dbReference type="EMBL" id="OW152818">
    <property type="protein sequence ID" value="CAH2072010.1"/>
    <property type="molecule type" value="Genomic_DNA"/>
</dbReference>
<gene>
    <name evidence="2" type="ORF">IPOD504_LOCUS15362</name>
</gene>
<feature type="non-terminal residue" evidence="2">
    <location>
        <position position="1"/>
    </location>
</feature>
<sequence length="79" mass="8772">MLGTQQRWRAIDHPGRECHLNPSAGAHLAHKAVGGNLAQKEERPPKPNSWKYIVIQSAATSPHVPANRNNSQRRKAMSD</sequence>